<organism evidence="2 3">
    <name type="scientific">Nonomuraea solani</name>
    <dbReference type="NCBI Taxonomy" id="1144553"/>
    <lineage>
        <taxon>Bacteria</taxon>
        <taxon>Bacillati</taxon>
        <taxon>Actinomycetota</taxon>
        <taxon>Actinomycetes</taxon>
        <taxon>Streptosporangiales</taxon>
        <taxon>Streptosporangiaceae</taxon>
        <taxon>Nonomuraea</taxon>
    </lineage>
</organism>
<evidence type="ECO:0000313" key="2">
    <source>
        <dbReference type="EMBL" id="SEH02237.1"/>
    </source>
</evidence>
<feature type="compositionally biased region" description="Basic and acidic residues" evidence="1">
    <location>
        <begin position="1"/>
        <end position="12"/>
    </location>
</feature>
<gene>
    <name evidence="2" type="ORF">SAMN05444920_12524</name>
</gene>
<protein>
    <submittedName>
        <fullName evidence="2">Uncharacterized protein</fullName>
    </submittedName>
</protein>
<sequence length="70" mass="7293">MTGDFQRADHLKSKGTCPAGGPDADQGDGQSCWNAARVSQAQALLGLIQDLDLPNPIVLGDLKGGPDRHP</sequence>
<dbReference type="Proteomes" id="UP000236732">
    <property type="component" value="Unassembled WGS sequence"/>
</dbReference>
<name>A0A1H6EWM2_9ACTN</name>
<proteinExistence type="predicted"/>
<keyword evidence="3" id="KW-1185">Reference proteome</keyword>
<feature type="compositionally biased region" description="Low complexity" evidence="1">
    <location>
        <begin position="19"/>
        <end position="30"/>
    </location>
</feature>
<accession>A0A1H6EWM2</accession>
<dbReference type="RefSeq" id="WP_200824814.1">
    <property type="nucleotide sequence ID" value="NZ_FNVT01000025.1"/>
</dbReference>
<dbReference type="EMBL" id="FNVT01000025">
    <property type="protein sequence ID" value="SEH02237.1"/>
    <property type="molecule type" value="Genomic_DNA"/>
</dbReference>
<dbReference type="AlphaFoldDB" id="A0A1H6EWM2"/>
<feature type="region of interest" description="Disordered" evidence="1">
    <location>
        <begin position="1"/>
        <end position="30"/>
    </location>
</feature>
<reference evidence="2 3" key="1">
    <citation type="submission" date="2016-10" db="EMBL/GenBank/DDBJ databases">
        <authorList>
            <person name="de Groot N.N."/>
        </authorList>
    </citation>
    <scope>NUCLEOTIDE SEQUENCE [LARGE SCALE GENOMIC DNA]</scope>
    <source>
        <strain evidence="2 3">CGMCC 4.7037</strain>
    </source>
</reference>
<evidence type="ECO:0000313" key="3">
    <source>
        <dbReference type="Proteomes" id="UP000236732"/>
    </source>
</evidence>
<evidence type="ECO:0000256" key="1">
    <source>
        <dbReference type="SAM" id="MobiDB-lite"/>
    </source>
</evidence>